<dbReference type="STRING" id="67855.RO21_06080"/>
<organism evidence="1 2">
    <name type="scientific">Muribacter muris</name>
    <dbReference type="NCBI Taxonomy" id="67855"/>
    <lineage>
        <taxon>Bacteria</taxon>
        <taxon>Pseudomonadati</taxon>
        <taxon>Pseudomonadota</taxon>
        <taxon>Gammaproteobacteria</taxon>
        <taxon>Pasteurellales</taxon>
        <taxon>Pasteurellaceae</taxon>
        <taxon>Muribacter</taxon>
    </lineage>
</organism>
<dbReference type="PATRIC" id="fig|67855.3.peg.1199"/>
<dbReference type="AlphaFoldDB" id="A0A0J5P6T8"/>
<dbReference type="InterPro" id="IPR006441">
    <property type="entry name" value="Phage_P2_GpN"/>
</dbReference>
<accession>A0A0J5P6T8</accession>
<evidence type="ECO:0000313" key="2">
    <source>
        <dbReference type="Proteomes" id="UP000036270"/>
    </source>
</evidence>
<dbReference type="Proteomes" id="UP000036270">
    <property type="component" value="Unassembled WGS sequence"/>
</dbReference>
<protein>
    <submittedName>
        <fullName evidence="1">Capsid protein</fullName>
    </submittedName>
</protein>
<evidence type="ECO:0000313" key="1">
    <source>
        <dbReference type="EMBL" id="KMK51480.1"/>
    </source>
</evidence>
<comment type="caution">
    <text evidence="1">The sequence shown here is derived from an EMBL/GenBank/DDBJ whole genome shotgun (WGS) entry which is preliminary data.</text>
</comment>
<dbReference type="Pfam" id="PF05125">
    <property type="entry name" value="Phage_cap_P2"/>
    <property type="match status" value="1"/>
</dbReference>
<reference evidence="1 2" key="1">
    <citation type="submission" date="2014-12" db="EMBL/GenBank/DDBJ databases">
        <title>Reclassification of Actinobacillus muris as Muribacter muris.</title>
        <authorList>
            <person name="Christensen H."/>
            <person name="Nicklas W."/>
            <person name="Bisgaard M."/>
        </authorList>
    </citation>
    <scope>NUCLEOTIDE SEQUENCE [LARGE SCALE GENOMIC DNA]</scope>
    <source>
        <strain evidence="1 2">Ackerman80-443D</strain>
    </source>
</reference>
<sequence>MNHNELFRQFCLALGKFYNVDPADLIAGKYFTLQVPQAAELGTNIQQKSDFLQKINMFQVTDVKGHKLLGATEKGITGRKQDGRYLATLNHDQKGYELFETDSGVIVPWQMFTNFARFGNKLFELYADYVQTQIALDRLQIGWHGKSVAENTAATDMSDVNKGWLTLLKEQKSANVYTGTNGKITLFGDNAEFSNLDSLAFDLKQGLALRHQNRNDLVFLVGADLVSAETKLINKQAGMTPTERAALGTHNLMGSFAGMPAMTPPNFPAKGAVVTSLSNLSIYTQSNTQKRRYEDNQDRKGLIDSYWRMEGYVVEDLDLMTAIDASKVEIIDQSQANE</sequence>
<dbReference type="EMBL" id="JWIZ01000033">
    <property type="protein sequence ID" value="KMK51480.1"/>
    <property type="molecule type" value="Genomic_DNA"/>
</dbReference>
<proteinExistence type="predicted"/>
<dbReference type="NCBIfam" id="TIGR01551">
    <property type="entry name" value="major_capsid_P2"/>
    <property type="match status" value="1"/>
</dbReference>
<keyword evidence="2" id="KW-1185">Reference proteome</keyword>
<dbReference type="RefSeq" id="WP_047976907.1">
    <property type="nucleotide sequence ID" value="NZ_JWIZ01000033.1"/>
</dbReference>
<gene>
    <name evidence="1" type="ORF">RO21_06080</name>
</gene>
<name>A0A0J5P6T8_9PAST</name>